<sequence>MRISLLLAGVAMAGLTAFSASAQDGQYAPALTRMLTEAAAGTCPADLMADELLAACQGQIDAMASGLNSLGEIETMTYLGTEATPEGPVEMYSVVFSGGATMTWGIGQIQDGKFRAAFGTMGSANE</sequence>
<dbReference type="RefSeq" id="WP_201103571.1">
    <property type="nucleotide sequence ID" value="NZ_CP067977.1"/>
</dbReference>
<dbReference type="EMBL" id="CP067977">
    <property type="protein sequence ID" value="QQQ19220.1"/>
    <property type="molecule type" value="Genomic_DNA"/>
</dbReference>
<feature type="signal peptide" evidence="1">
    <location>
        <begin position="1"/>
        <end position="22"/>
    </location>
</feature>
<accession>A0ABX7BNQ6</accession>
<proteinExistence type="predicted"/>
<feature type="chain" id="PRO_5045737284" evidence="1">
    <location>
        <begin position="23"/>
        <end position="126"/>
    </location>
</feature>
<organism evidence="2 3">
    <name type="scientific">Brevundimonas vitisensis</name>
    <dbReference type="NCBI Taxonomy" id="2800818"/>
    <lineage>
        <taxon>Bacteria</taxon>
        <taxon>Pseudomonadati</taxon>
        <taxon>Pseudomonadota</taxon>
        <taxon>Alphaproteobacteria</taxon>
        <taxon>Caulobacterales</taxon>
        <taxon>Caulobacteraceae</taxon>
        <taxon>Brevundimonas</taxon>
    </lineage>
</organism>
<dbReference type="Proteomes" id="UP000595448">
    <property type="component" value="Chromosome"/>
</dbReference>
<keyword evidence="3" id="KW-1185">Reference proteome</keyword>
<name>A0ABX7BNQ6_9CAUL</name>
<keyword evidence="1" id="KW-0732">Signal</keyword>
<evidence type="ECO:0000256" key="1">
    <source>
        <dbReference type="SAM" id="SignalP"/>
    </source>
</evidence>
<evidence type="ECO:0000313" key="2">
    <source>
        <dbReference type="EMBL" id="QQQ19220.1"/>
    </source>
</evidence>
<reference evidence="2 3" key="1">
    <citation type="submission" date="2021-01" db="EMBL/GenBank/DDBJ databases">
        <title>Brevundimonas vitis sp. nov., an bacterium isolated from grape (Vitis vinifera).</title>
        <authorList>
            <person name="Jiang L."/>
            <person name="Lee J."/>
        </authorList>
    </citation>
    <scope>NUCLEOTIDE SEQUENCE [LARGE SCALE GENOMIC DNA]</scope>
    <source>
        <strain evidence="2 3">GRTSA-9</strain>
    </source>
</reference>
<evidence type="ECO:0000313" key="3">
    <source>
        <dbReference type="Proteomes" id="UP000595448"/>
    </source>
</evidence>
<gene>
    <name evidence="2" type="ORF">JIP62_03635</name>
</gene>
<protein>
    <submittedName>
        <fullName evidence="2">Uncharacterized protein</fullName>
    </submittedName>
</protein>